<dbReference type="KEGG" id="run:DR864_26035"/>
<feature type="transmembrane region" description="Helical" evidence="6">
    <location>
        <begin position="118"/>
        <end position="137"/>
    </location>
</feature>
<evidence type="ECO:0008006" key="9">
    <source>
        <dbReference type="Google" id="ProtNLM"/>
    </source>
</evidence>
<dbReference type="InterPro" id="IPR002797">
    <property type="entry name" value="Polysacc_synth"/>
</dbReference>
<feature type="transmembrane region" description="Helical" evidence="6">
    <location>
        <begin position="170"/>
        <end position="196"/>
    </location>
</feature>
<dbReference type="RefSeq" id="WP_114069714.1">
    <property type="nucleotide sequence ID" value="NZ_CP030850.1"/>
</dbReference>
<dbReference type="PANTHER" id="PTHR30250:SF11">
    <property type="entry name" value="O-ANTIGEN TRANSPORTER-RELATED"/>
    <property type="match status" value="1"/>
</dbReference>
<organism evidence="7 8">
    <name type="scientific">Runella rosea</name>
    <dbReference type="NCBI Taxonomy" id="2259595"/>
    <lineage>
        <taxon>Bacteria</taxon>
        <taxon>Pseudomonadati</taxon>
        <taxon>Bacteroidota</taxon>
        <taxon>Cytophagia</taxon>
        <taxon>Cytophagales</taxon>
        <taxon>Spirosomataceae</taxon>
        <taxon>Runella</taxon>
    </lineage>
</organism>
<dbReference type="Pfam" id="PF01943">
    <property type="entry name" value="Polysacc_synt"/>
    <property type="match status" value="1"/>
</dbReference>
<protein>
    <recommendedName>
        <fullName evidence="9">Flippase</fullName>
    </recommendedName>
</protein>
<feature type="transmembrane region" description="Helical" evidence="6">
    <location>
        <begin position="230"/>
        <end position="248"/>
    </location>
</feature>
<keyword evidence="8" id="KW-1185">Reference proteome</keyword>
<keyword evidence="3 6" id="KW-0812">Transmembrane</keyword>
<feature type="transmembrane region" description="Helical" evidence="6">
    <location>
        <begin position="285"/>
        <end position="303"/>
    </location>
</feature>
<name>A0A344TQN2_9BACT</name>
<evidence type="ECO:0000256" key="3">
    <source>
        <dbReference type="ARBA" id="ARBA00022692"/>
    </source>
</evidence>
<evidence type="ECO:0000256" key="4">
    <source>
        <dbReference type="ARBA" id="ARBA00022989"/>
    </source>
</evidence>
<evidence type="ECO:0000313" key="7">
    <source>
        <dbReference type="EMBL" id="AXE20953.1"/>
    </source>
</evidence>
<gene>
    <name evidence="7" type="ORF">DR864_26035</name>
</gene>
<feature type="transmembrane region" description="Helical" evidence="6">
    <location>
        <begin position="12"/>
        <end position="31"/>
    </location>
</feature>
<feature type="transmembrane region" description="Helical" evidence="6">
    <location>
        <begin position="356"/>
        <end position="374"/>
    </location>
</feature>
<keyword evidence="2" id="KW-1003">Cell membrane</keyword>
<keyword evidence="5 6" id="KW-0472">Membrane</keyword>
<reference evidence="7 8" key="1">
    <citation type="submission" date="2018-07" db="EMBL/GenBank/DDBJ databases">
        <title>Genome sequencing of Runella.</title>
        <authorList>
            <person name="Baek M.-G."/>
            <person name="Yi H."/>
        </authorList>
    </citation>
    <scope>NUCLEOTIDE SEQUENCE [LARGE SCALE GENOMIC DNA]</scope>
    <source>
        <strain evidence="7 8">HYN0085</strain>
    </source>
</reference>
<dbReference type="OrthoDB" id="9815702at2"/>
<evidence type="ECO:0000256" key="2">
    <source>
        <dbReference type="ARBA" id="ARBA00022475"/>
    </source>
</evidence>
<feature type="transmembrane region" description="Helical" evidence="6">
    <location>
        <begin position="323"/>
        <end position="344"/>
    </location>
</feature>
<feature type="transmembrane region" description="Helical" evidence="6">
    <location>
        <begin position="43"/>
        <end position="61"/>
    </location>
</feature>
<dbReference type="GO" id="GO:0005886">
    <property type="term" value="C:plasma membrane"/>
    <property type="evidence" value="ECO:0007669"/>
    <property type="project" value="UniProtKB-SubCell"/>
</dbReference>
<dbReference type="EMBL" id="CP030850">
    <property type="protein sequence ID" value="AXE20953.1"/>
    <property type="molecule type" value="Genomic_DNA"/>
</dbReference>
<evidence type="ECO:0000256" key="1">
    <source>
        <dbReference type="ARBA" id="ARBA00004651"/>
    </source>
</evidence>
<evidence type="ECO:0000313" key="8">
    <source>
        <dbReference type="Proteomes" id="UP000251993"/>
    </source>
</evidence>
<evidence type="ECO:0000256" key="6">
    <source>
        <dbReference type="SAM" id="Phobius"/>
    </source>
</evidence>
<sequence length="408" mass="46648">METRKLIRNFGYLTLLQVVNLAFPILTFPYIVKIVGTSYFGEISLSQAIASFMIIIINFGFDLSVTPEIAKNKNDVIVISNYFYSVMILKFFLFIFSLLGIMILTIYLPTLYNVKTLLLYSIGNVVGVILFPTWLFLGMEQMKFITFFNLTTKIAITLLIFIYVKEKTCYHLVLLFNCIVGIIGGVFGFIWSILFFKIPLSIPSQKTILSVFLNSKNYFLSRIANDGSRYFATIFIGLNFSSTLVGYYSIVDKIFATSISIGGIGSQALYPLMSRKKDVNLFLNVLKYTVLSSVLFLFFIYTFKGQILFFFFKSDSPILFDIYDSVLWCILIANISSLIGYPLLGAWGYANEANFSLIYASIFYLFYIVLATILTKNILLLSISVCIYEMIAFLIRLYFISKYQILKK</sequence>
<keyword evidence="4 6" id="KW-1133">Transmembrane helix</keyword>
<dbReference type="InterPro" id="IPR050833">
    <property type="entry name" value="Poly_Biosynth_Transport"/>
</dbReference>
<evidence type="ECO:0000256" key="5">
    <source>
        <dbReference type="ARBA" id="ARBA00023136"/>
    </source>
</evidence>
<proteinExistence type="predicted"/>
<dbReference type="Proteomes" id="UP000251993">
    <property type="component" value="Chromosome"/>
</dbReference>
<comment type="subcellular location">
    <subcellularLocation>
        <location evidence="1">Cell membrane</location>
        <topology evidence="1">Multi-pass membrane protein</topology>
    </subcellularLocation>
</comment>
<dbReference type="PANTHER" id="PTHR30250">
    <property type="entry name" value="PST FAMILY PREDICTED COLANIC ACID TRANSPORTER"/>
    <property type="match status" value="1"/>
</dbReference>
<feature type="transmembrane region" description="Helical" evidence="6">
    <location>
        <begin position="144"/>
        <end position="164"/>
    </location>
</feature>
<accession>A0A344TQN2</accession>
<dbReference type="AlphaFoldDB" id="A0A344TQN2"/>
<feature type="transmembrane region" description="Helical" evidence="6">
    <location>
        <begin position="82"/>
        <end position="106"/>
    </location>
</feature>
<feature type="transmembrane region" description="Helical" evidence="6">
    <location>
        <begin position="380"/>
        <end position="399"/>
    </location>
</feature>